<dbReference type="Gene3D" id="3.30.50.10">
    <property type="entry name" value="Erythroid Transcription Factor GATA-1, subunit A"/>
    <property type="match status" value="1"/>
</dbReference>
<evidence type="ECO:0000256" key="2">
    <source>
        <dbReference type="ARBA" id="ARBA00022771"/>
    </source>
</evidence>
<evidence type="ECO:0008006" key="15">
    <source>
        <dbReference type="Google" id="ProtNLM"/>
    </source>
</evidence>
<accession>A0AAQ4CXU3</accession>
<evidence type="ECO:0000313" key="13">
    <source>
        <dbReference type="EMBL" id="KAK8755033.1"/>
    </source>
</evidence>
<keyword evidence="6 9" id="KW-0804">Transcription</keyword>
<dbReference type="PROSITE" id="PS51030">
    <property type="entry name" value="NUCLEAR_REC_DBD_2"/>
    <property type="match status" value="1"/>
</dbReference>
<feature type="domain" description="NR LBD" evidence="12">
    <location>
        <begin position="355"/>
        <end position="586"/>
    </location>
</feature>
<dbReference type="PRINTS" id="PR00398">
    <property type="entry name" value="STRDHORMONER"/>
</dbReference>
<dbReference type="SMART" id="SM00430">
    <property type="entry name" value="HOLI"/>
    <property type="match status" value="1"/>
</dbReference>
<dbReference type="Gene3D" id="1.10.565.10">
    <property type="entry name" value="Retinoid X Receptor"/>
    <property type="match status" value="1"/>
</dbReference>
<dbReference type="PROSITE" id="PS51843">
    <property type="entry name" value="NR_LBD"/>
    <property type="match status" value="1"/>
</dbReference>
<dbReference type="GO" id="GO:0005634">
    <property type="term" value="C:nucleus"/>
    <property type="evidence" value="ECO:0007669"/>
    <property type="project" value="UniProtKB-SubCell"/>
</dbReference>
<keyword evidence="2 9" id="KW-0863">Zinc-finger</keyword>
<evidence type="ECO:0000256" key="3">
    <source>
        <dbReference type="ARBA" id="ARBA00022833"/>
    </source>
</evidence>
<evidence type="ECO:0000256" key="1">
    <source>
        <dbReference type="ARBA" id="ARBA00022723"/>
    </source>
</evidence>
<dbReference type="AlphaFoldDB" id="A0AAQ4CXU3"/>
<proteinExistence type="inferred from homology"/>
<dbReference type="GO" id="GO:0000122">
    <property type="term" value="P:negative regulation of transcription by RNA polymerase II"/>
    <property type="evidence" value="ECO:0007669"/>
    <property type="project" value="TreeGrafter"/>
</dbReference>
<comment type="subcellular location">
    <subcellularLocation>
        <location evidence="9">Nucleus</location>
    </subcellularLocation>
</comment>
<keyword evidence="7 9" id="KW-0675">Receptor</keyword>
<evidence type="ECO:0000256" key="5">
    <source>
        <dbReference type="ARBA" id="ARBA00023125"/>
    </source>
</evidence>
<dbReference type="InterPro" id="IPR001723">
    <property type="entry name" value="Nuclear_hrmn_rcpt"/>
</dbReference>
<dbReference type="GO" id="GO:0045944">
    <property type="term" value="P:positive regulation of transcription by RNA polymerase II"/>
    <property type="evidence" value="ECO:0007669"/>
    <property type="project" value="TreeGrafter"/>
</dbReference>
<evidence type="ECO:0000256" key="6">
    <source>
        <dbReference type="ARBA" id="ARBA00023163"/>
    </source>
</evidence>
<dbReference type="SUPFAM" id="SSF48508">
    <property type="entry name" value="Nuclear receptor ligand-binding domain"/>
    <property type="match status" value="1"/>
</dbReference>
<dbReference type="GO" id="GO:0004879">
    <property type="term" value="F:nuclear receptor activity"/>
    <property type="evidence" value="ECO:0007669"/>
    <property type="project" value="TreeGrafter"/>
</dbReference>
<keyword evidence="1 9" id="KW-0479">Metal-binding</keyword>
<evidence type="ECO:0000256" key="4">
    <source>
        <dbReference type="ARBA" id="ARBA00023015"/>
    </source>
</evidence>
<evidence type="ECO:0000256" key="9">
    <source>
        <dbReference type="RuleBase" id="RU004334"/>
    </source>
</evidence>
<dbReference type="InterPro" id="IPR035500">
    <property type="entry name" value="NHR-like_dom_sf"/>
</dbReference>
<dbReference type="PRINTS" id="PR00047">
    <property type="entry name" value="STROIDFINGER"/>
</dbReference>
<dbReference type="GO" id="GO:0030154">
    <property type="term" value="P:cell differentiation"/>
    <property type="evidence" value="ECO:0007669"/>
    <property type="project" value="TreeGrafter"/>
</dbReference>
<dbReference type="Pfam" id="PF00105">
    <property type="entry name" value="zf-C4"/>
    <property type="match status" value="1"/>
</dbReference>
<keyword evidence="3 9" id="KW-0862">Zinc</keyword>
<dbReference type="PANTHER" id="PTHR24082">
    <property type="entry name" value="NUCLEAR HORMONE RECEPTOR"/>
    <property type="match status" value="1"/>
</dbReference>
<feature type="compositionally biased region" description="Low complexity" evidence="10">
    <location>
        <begin position="219"/>
        <end position="239"/>
    </location>
</feature>
<dbReference type="EMBL" id="JARKHS020036787">
    <property type="protein sequence ID" value="KAK8755033.1"/>
    <property type="molecule type" value="Genomic_DNA"/>
</dbReference>
<keyword evidence="4 9" id="KW-0805">Transcription regulation</keyword>
<keyword evidence="8 9" id="KW-0539">Nucleus</keyword>
<dbReference type="PANTHER" id="PTHR24082:SF482">
    <property type="entry name" value="NUCLEAR RECEPTOR"/>
    <property type="match status" value="1"/>
</dbReference>
<evidence type="ECO:0000313" key="14">
    <source>
        <dbReference type="Proteomes" id="UP001321473"/>
    </source>
</evidence>
<evidence type="ECO:0000259" key="11">
    <source>
        <dbReference type="PROSITE" id="PS51030"/>
    </source>
</evidence>
<dbReference type="InterPro" id="IPR013088">
    <property type="entry name" value="Znf_NHR/GATA"/>
</dbReference>
<evidence type="ECO:0000256" key="8">
    <source>
        <dbReference type="ARBA" id="ARBA00023242"/>
    </source>
</evidence>
<reference evidence="13 14" key="1">
    <citation type="journal article" date="2023" name="Arcadia Sci">
        <title>De novo assembly of a long-read Amblyomma americanum tick genome.</title>
        <authorList>
            <person name="Chou S."/>
            <person name="Poskanzer K.E."/>
            <person name="Rollins M."/>
            <person name="Thuy-Boun P.S."/>
        </authorList>
    </citation>
    <scope>NUCLEOTIDE SEQUENCE [LARGE SCALE GENOMIC DNA]</scope>
    <source>
        <strain evidence="13">F_SG_1</strain>
        <tissue evidence="13">Salivary glands</tissue>
    </source>
</reference>
<name>A0AAQ4CXU3_AMBAM</name>
<evidence type="ECO:0000259" key="12">
    <source>
        <dbReference type="PROSITE" id="PS51843"/>
    </source>
</evidence>
<feature type="compositionally biased region" description="Acidic residues" evidence="10">
    <location>
        <begin position="627"/>
        <end position="639"/>
    </location>
</feature>
<protein>
    <recommendedName>
        <fullName evidence="15">Nuclear receptor</fullName>
    </recommendedName>
</protein>
<dbReference type="SMART" id="SM00399">
    <property type="entry name" value="ZnF_C4"/>
    <property type="match status" value="1"/>
</dbReference>
<dbReference type="InterPro" id="IPR000536">
    <property type="entry name" value="Nucl_hrmn_rcpt_lig-bd"/>
</dbReference>
<comment type="caution">
    <text evidence="13">The sequence shown here is derived from an EMBL/GenBank/DDBJ whole genome shotgun (WGS) entry which is preliminary data.</text>
</comment>
<organism evidence="13 14">
    <name type="scientific">Amblyomma americanum</name>
    <name type="common">Lone star tick</name>
    <dbReference type="NCBI Taxonomy" id="6943"/>
    <lineage>
        <taxon>Eukaryota</taxon>
        <taxon>Metazoa</taxon>
        <taxon>Ecdysozoa</taxon>
        <taxon>Arthropoda</taxon>
        <taxon>Chelicerata</taxon>
        <taxon>Arachnida</taxon>
        <taxon>Acari</taxon>
        <taxon>Parasitiformes</taxon>
        <taxon>Ixodida</taxon>
        <taxon>Ixodoidea</taxon>
        <taxon>Ixodidae</taxon>
        <taxon>Amblyomminae</taxon>
        <taxon>Amblyomma</taxon>
    </lineage>
</organism>
<gene>
    <name evidence="13" type="ORF">V5799_002266</name>
</gene>
<dbReference type="CDD" id="cd07156">
    <property type="entry name" value="NR_DBD_VDR_like"/>
    <property type="match status" value="1"/>
</dbReference>
<evidence type="ECO:0000256" key="7">
    <source>
        <dbReference type="ARBA" id="ARBA00023170"/>
    </source>
</evidence>
<dbReference type="InterPro" id="IPR050234">
    <property type="entry name" value="Nuclear_hormone_rcpt_NR1"/>
</dbReference>
<sequence length="656" mass="72481">MEPQVDTFECVLCTEYFCLCSVRSERVFVSCVSNCTRPLVRDVTTSGAHSTRDLIEVCSASQQPTAQERDSGSCAYTHFCALQVCRFKRLHSSRKNAGHGASGVSTIYPSVRLCSTPVKTCDSVADTTATTTPGKICFAAAQECRKYVTIRLIRKVQTSEVPSTVVKRMLVLYAYTTVHAAMSDAQDTRLQQHQRPSQSQVATCDPTTAVAATTQLAEPQPAVATPAAAASSTTSASEPGGHKPWPPRICGVCGDRAKSYHFGGISCDSCKAFFRRSVQNESHFQCPNRGNCRITLASRKSCQACRFAKCLAIGMEASWVMTEQERRARMQQRLLAKGGDRPTTQRPREMPPSAEDVELLEELVHAYVTGCACAPFAGHLHRDEEKSRTELLDVFFTLVHQISGFAQGLDAFTRVPESDRHILLRTSVLELCFLRSAMNFDGGDRWPSRYQFGDEATSVPSVRASDVERLVPVDLWTLHRKFLLATHRLRPDPLTLLLLSVIALLCPDRAGLRDLETLSIQQERYCALLRRYIAWRKMAPVEYAKVLMRLPDLRELADAHADSDLMFDPKEAADVQRHLSNVVGRPMVPTQRGGTDVRGGSDEPRQLLGPPRWRFPGDLQPLSAAESADDSAEEEESAEESSSQSSSDRSAGARKS</sequence>
<feature type="region of interest" description="Disordered" evidence="10">
    <location>
        <begin position="219"/>
        <end position="242"/>
    </location>
</feature>
<dbReference type="Proteomes" id="UP001321473">
    <property type="component" value="Unassembled WGS sequence"/>
</dbReference>
<keyword evidence="5 9" id="KW-0238">DNA-binding</keyword>
<dbReference type="GO" id="GO:0000978">
    <property type="term" value="F:RNA polymerase II cis-regulatory region sequence-specific DNA binding"/>
    <property type="evidence" value="ECO:0007669"/>
    <property type="project" value="TreeGrafter"/>
</dbReference>
<dbReference type="Pfam" id="PF00104">
    <property type="entry name" value="Hormone_recep"/>
    <property type="match status" value="1"/>
</dbReference>
<keyword evidence="14" id="KW-1185">Reference proteome</keyword>
<dbReference type="PROSITE" id="PS00031">
    <property type="entry name" value="NUCLEAR_REC_DBD_1"/>
    <property type="match status" value="1"/>
</dbReference>
<feature type="compositionally biased region" description="Low complexity" evidence="10">
    <location>
        <begin position="640"/>
        <end position="650"/>
    </location>
</feature>
<comment type="similarity">
    <text evidence="9">Belongs to the nuclear hormone receptor family.</text>
</comment>
<dbReference type="SUPFAM" id="SSF57716">
    <property type="entry name" value="Glucocorticoid receptor-like (DNA-binding domain)"/>
    <property type="match status" value="1"/>
</dbReference>
<feature type="domain" description="Nuclear receptor" evidence="11">
    <location>
        <begin position="247"/>
        <end position="322"/>
    </location>
</feature>
<dbReference type="InterPro" id="IPR001628">
    <property type="entry name" value="Znf_hrmn_rcpt"/>
</dbReference>
<evidence type="ECO:0000256" key="10">
    <source>
        <dbReference type="SAM" id="MobiDB-lite"/>
    </source>
</evidence>
<dbReference type="GO" id="GO:0008270">
    <property type="term" value="F:zinc ion binding"/>
    <property type="evidence" value="ECO:0007669"/>
    <property type="project" value="UniProtKB-KW"/>
</dbReference>
<feature type="region of interest" description="Disordered" evidence="10">
    <location>
        <begin position="579"/>
        <end position="656"/>
    </location>
</feature>